<name>A0A1M6T978_9PROT</name>
<sequence length="84" mass="8952">LRDPRARARVAEVVRHVDGLRRAFVARLRDGGVRPCGCGQASCPVFMVRPSVAAELDRIRRRVLAAFRAAAGHSSASPANSGSS</sequence>
<dbReference type="Proteomes" id="UP000184387">
    <property type="component" value="Unassembled WGS sequence"/>
</dbReference>
<proteinExistence type="predicted"/>
<gene>
    <name evidence="1" type="ORF">SAMN02745194_05100</name>
</gene>
<keyword evidence="2" id="KW-1185">Reference proteome</keyword>
<protein>
    <submittedName>
        <fullName evidence="1">Uncharacterized protein</fullName>
    </submittedName>
</protein>
<organism evidence="1 2">
    <name type="scientific">Muricoccus roseus</name>
    <dbReference type="NCBI Taxonomy" id="198092"/>
    <lineage>
        <taxon>Bacteria</taxon>
        <taxon>Pseudomonadati</taxon>
        <taxon>Pseudomonadota</taxon>
        <taxon>Alphaproteobacteria</taxon>
        <taxon>Acetobacterales</taxon>
        <taxon>Roseomonadaceae</taxon>
        <taxon>Muricoccus</taxon>
    </lineage>
</organism>
<dbReference type="EMBL" id="FQZF01000081">
    <property type="protein sequence ID" value="SHK53406.1"/>
    <property type="molecule type" value="Genomic_DNA"/>
</dbReference>
<feature type="non-terminal residue" evidence="1">
    <location>
        <position position="1"/>
    </location>
</feature>
<evidence type="ECO:0000313" key="1">
    <source>
        <dbReference type="EMBL" id="SHK53406.1"/>
    </source>
</evidence>
<dbReference type="AlphaFoldDB" id="A0A1M6T978"/>
<evidence type="ECO:0000313" key="2">
    <source>
        <dbReference type="Proteomes" id="UP000184387"/>
    </source>
</evidence>
<reference evidence="1 2" key="1">
    <citation type="submission" date="2016-11" db="EMBL/GenBank/DDBJ databases">
        <authorList>
            <person name="Jaros S."/>
            <person name="Januszkiewicz K."/>
            <person name="Wedrychowicz H."/>
        </authorList>
    </citation>
    <scope>NUCLEOTIDE SEQUENCE [LARGE SCALE GENOMIC DNA]</scope>
    <source>
        <strain evidence="1 2">DSM 14916</strain>
    </source>
</reference>
<dbReference type="RefSeq" id="WP_217659765.1">
    <property type="nucleotide sequence ID" value="NZ_FQZF01000081.1"/>
</dbReference>
<accession>A0A1M6T978</accession>